<dbReference type="InterPro" id="IPR006020">
    <property type="entry name" value="PTB/PI_dom"/>
</dbReference>
<evidence type="ECO:0000256" key="4">
    <source>
        <dbReference type="ARBA" id="ARBA00022553"/>
    </source>
</evidence>
<keyword evidence="5" id="KW-0221">Differentiation</keyword>
<dbReference type="RefSeq" id="XP_017315973.1">
    <property type="nucleotide sequence ID" value="XM_017460484.3"/>
</dbReference>
<dbReference type="GO" id="GO:0030154">
    <property type="term" value="P:cell differentiation"/>
    <property type="evidence" value="ECO:0007669"/>
    <property type="project" value="UniProtKB-KW"/>
</dbReference>
<dbReference type="PANTHER" id="PTHR47695">
    <property type="entry name" value="PID DOMAIN-CONTAINING PROTEIN"/>
    <property type="match status" value="1"/>
</dbReference>
<feature type="compositionally biased region" description="Polar residues" evidence="6">
    <location>
        <begin position="786"/>
        <end position="799"/>
    </location>
</feature>
<gene>
    <name evidence="9 10" type="primary">dab2</name>
</gene>
<proteinExistence type="predicted"/>
<evidence type="ECO:0000313" key="10">
    <source>
        <dbReference type="RefSeq" id="XP_017315973.1"/>
    </source>
</evidence>
<feature type="compositionally biased region" description="Polar residues" evidence="6">
    <location>
        <begin position="489"/>
        <end position="502"/>
    </location>
</feature>
<dbReference type="KEGG" id="ipu:108260308"/>
<organism evidence="8 9">
    <name type="scientific">Ictalurus punctatus</name>
    <name type="common">Channel catfish</name>
    <name type="synonym">Silurus punctatus</name>
    <dbReference type="NCBI Taxonomy" id="7998"/>
    <lineage>
        <taxon>Eukaryota</taxon>
        <taxon>Metazoa</taxon>
        <taxon>Chordata</taxon>
        <taxon>Craniata</taxon>
        <taxon>Vertebrata</taxon>
        <taxon>Euteleostomi</taxon>
        <taxon>Actinopterygii</taxon>
        <taxon>Neopterygii</taxon>
        <taxon>Teleostei</taxon>
        <taxon>Ostariophysi</taxon>
        <taxon>Siluriformes</taxon>
        <taxon>Ictaluridae</taxon>
        <taxon>Ictalurus</taxon>
    </lineage>
</organism>
<evidence type="ECO:0000313" key="9">
    <source>
        <dbReference type="RefSeq" id="XP_017315972.1"/>
    </source>
</evidence>
<dbReference type="GO" id="GO:0038024">
    <property type="term" value="F:cargo receptor activity"/>
    <property type="evidence" value="ECO:0007669"/>
    <property type="project" value="TreeGrafter"/>
</dbReference>
<feature type="region of interest" description="Disordered" evidence="6">
    <location>
        <begin position="756"/>
        <end position="813"/>
    </location>
</feature>
<dbReference type="CDD" id="cd01215">
    <property type="entry name" value="PTB_Dab"/>
    <property type="match status" value="1"/>
</dbReference>
<dbReference type="GO" id="GO:0035615">
    <property type="term" value="F:clathrin adaptor activity"/>
    <property type="evidence" value="ECO:0007669"/>
    <property type="project" value="TreeGrafter"/>
</dbReference>
<dbReference type="AlphaFoldDB" id="A0A2D0QCE6"/>
<dbReference type="FunFam" id="2.30.29.30:FF:000035">
    <property type="entry name" value="Disabled homolog 2 isoform 1"/>
    <property type="match status" value="1"/>
</dbReference>
<dbReference type="OrthoDB" id="10069833at2759"/>
<dbReference type="Proteomes" id="UP000221080">
    <property type="component" value="Chromosome 28"/>
</dbReference>
<dbReference type="GeneID" id="108260308"/>
<dbReference type="PROSITE" id="PS01179">
    <property type="entry name" value="PID"/>
    <property type="match status" value="1"/>
</dbReference>
<dbReference type="GO" id="GO:0090090">
    <property type="term" value="P:negative regulation of canonical Wnt signaling pathway"/>
    <property type="evidence" value="ECO:0007669"/>
    <property type="project" value="TreeGrafter"/>
</dbReference>
<dbReference type="SMART" id="SM00462">
    <property type="entry name" value="PTB"/>
    <property type="match status" value="1"/>
</dbReference>
<dbReference type="SUPFAM" id="SSF50729">
    <property type="entry name" value="PH domain-like"/>
    <property type="match status" value="1"/>
</dbReference>
<dbReference type="InterPro" id="IPR011993">
    <property type="entry name" value="PH-like_dom_sf"/>
</dbReference>
<accession>A0A2D0QCE6</accession>
<protein>
    <submittedName>
        <fullName evidence="9 10">Disabled homolog 2 isoform X1</fullName>
    </submittedName>
</protein>
<comment type="subcellular location">
    <subcellularLocation>
        <location evidence="1">Cytoplasm</location>
    </subcellularLocation>
</comment>
<evidence type="ECO:0000313" key="8">
    <source>
        <dbReference type="Proteomes" id="UP000221080"/>
    </source>
</evidence>
<evidence type="ECO:0000256" key="3">
    <source>
        <dbReference type="ARBA" id="ARBA00022490"/>
    </source>
</evidence>
<feature type="domain" description="PID" evidence="7">
    <location>
        <begin position="72"/>
        <end position="207"/>
    </location>
</feature>
<reference evidence="9 10" key="2">
    <citation type="submission" date="2025-04" db="UniProtKB">
        <authorList>
            <consortium name="RefSeq"/>
        </authorList>
    </citation>
    <scope>IDENTIFICATION</scope>
    <source>
        <tissue evidence="9 10">Blood</tissue>
    </source>
</reference>
<dbReference type="InterPro" id="IPR048561">
    <property type="entry name" value="Dab_PTB"/>
</dbReference>
<evidence type="ECO:0000256" key="1">
    <source>
        <dbReference type="ARBA" id="ARBA00004496"/>
    </source>
</evidence>
<name>A0A2D0QCE6_ICTPU</name>
<dbReference type="Pfam" id="PF21792">
    <property type="entry name" value="DAB2_SBM"/>
    <property type="match status" value="1"/>
</dbReference>
<keyword evidence="3" id="KW-0963">Cytoplasm</keyword>
<feature type="region of interest" description="Disordered" evidence="6">
    <location>
        <begin position="1"/>
        <end position="22"/>
    </location>
</feature>
<evidence type="ECO:0000259" key="7">
    <source>
        <dbReference type="PROSITE" id="PS01179"/>
    </source>
</evidence>
<keyword evidence="4" id="KW-0597">Phosphoprotein</keyword>
<dbReference type="RefSeq" id="XP_017315972.1">
    <property type="nucleotide sequence ID" value="XM_017460483.3"/>
</dbReference>
<dbReference type="GO" id="GO:0001525">
    <property type="term" value="P:angiogenesis"/>
    <property type="evidence" value="ECO:0007669"/>
    <property type="project" value="Ensembl"/>
</dbReference>
<dbReference type="Gene3D" id="2.30.29.30">
    <property type="entry name" value="Pleckstrin-homology domain (PH domain)/Phosphotyrosine-binding domain (PTB)"/>
    <property type="match status" value="1"/>
</dbReference>
<dbReference type="GO" id="GO:0030510">
    <property type="term" value="P:regulation of BMP signaling pathway"/>
    <property type="evidence" value="ECO:0007669"/>
    <property type="project" value="Ensembl"/>
</dbReference>
<feature type="region of interest" description="Disordered" evidence="6">
    <location>
        <begin position="472"/>
        <end position="502"/>
    </location>
</feature>
<dbReference type="GO" id="GO:0045807">
    <property type="term" value="P:positive regulation of endocytosis"/>
    <property type="evidence" value="ECO:0007669"/>
    <property type="project" value="TreeGrafter"/>
</dbReference>
<dbReference type="GeneTree" id="ENSGT00940000155567"/>
<dbReference type="InterPro" id="IPR048559">
    <property type="entry name" value="DAB1/2_SBM"/>
</dbReference>
<dbReference type="GO" id="GO:0005737">
    <property type="term" value="C:cytoplasm"/>
    <property type="evidence" value="ECO:0007669"/>
    <property type="project" value="UniProtKB-SubCell"/>
</dbReference>
<dbReference type="GO" id="GO:0007219">
    <property type="term" value="P:Notch signaling pathway"/>
    <property type="evidence" value="ECO:0007669"/>
    <property type="project" value="Ensembl"/>
</dbReference>
<evidence type="ECO:0000256" key="5">
    <source>
        <dbReference type="ARBA" id="ARBA00022782"/>
    </source>
</evidence>
<dbReference type="GO" id="GO:0010718">
    <property type="term" value="P:positive regulation of epithelial to mesenchymal transition"/>
    <property type="evidence" value="ECO:0007669"/>
    <property type="project" value="TreeGrafter"/>
</dbReference>
<keyword evidence="2" id="KW-0217">Developmental protein</keyword>
<reference evidence="8" key="1">
    <citation type="journal article" date="2016" name="Nat. Commun.">
        <title>The channel catfish genome sequence provides insights into the evolution of scale formation in teleosts.</title>
        <authorList>
            <person name="Liu Z."/>
            <person name="Liu S."/>
            <person name="Yao J."/>
            <person name="Bao L."/>
            <person name="Zhang J."/>
            <person name="Li Y."/>
            <person name="Jiang C."/>
            <person name="Sun L."/>
            <person name="Wang R."/>
            <person name="Zhang Y."/>
            <person name="Zhou T."/>
            <person name="Zeng Q."/>
            <person name="Fu Q."/>
            <person name="Gao S."/>
            <person name="Li N."/>
            <person name="Koren S."/>
            <person name="Jiang Y."/>
            <person name="Zimin A."/>
            <person name="Xu P."/>
            <person name="Phillippy A.M."/>
            <person name="Geng X."/>
            <person name="Song L."/>
            <person name="Sun F."/>
            <person name="Li C."/>
            <person name="Wang X."/>
            <person name="Chen A."/>
            <person name="Jin Y."/>
            <person name="Yuan Z."/>
            <person name="Yang Y."/>
            <person name="Tan S."/>
            <person name="Peatman E."/>
            <person name="Lu J."/>
            <person name="Qin Z."/>
            <person name="Dunham R."/>
            <person name="Li Z."/>
            <person name="Sonstegard T."/>
            <person name="Feng J."/>
            <person name="Danzmann R.G."/>
            <person name="Schroeder S."/>
            <person name="Scheffler B."/>
            <person name="Duke M.V."/>
            <person name="Ballard L."/>
            <person name="Kucuktas H."/>
            <person name="Kaltenboeck L."/>
            <person name="Liu H."/>
            <person name="Armbruster J."/>
            <person name="Xie Y."/>
            <person name="Kirby M.L."/>
            <person name="Tian Y."/>
            <person name="Flanagan M.E."/>
            <person name="Mu W."/>
            <person name="Waldbieser G.C."/>
        </authorList>
    </citation>
    <scope>NUCLEOTIDE SEQUENCE [LARGE SCALE GENOMIC DNA]</scope>
    <source>
        <strain evidence="8">SDA103</strain>
    </source>
</reference>
<dbReference type="GO" id="GO:0006898">
    <property type="term" value="P:receptor-mediated endocytosis"/>
    <property type="evidence" value="ECO:0007669"/>
    <property type="project" value="Ensembl"/>
</dbReference>
<evidence type="ECO:0000256" key="2">
    <source>
        <dbReference type="ARBA" id="ARBA00022473"/>
    </source>
</evidence>
<dbReference type="PANTHER" id="PTHR47695:SF5">
    <property type="entry name" value="DISABLED HOMOLOG 2"/>
    <property type="match status" value="1"/>
</dbReference>
<dbReference type="CTD" id="1601"/>
<evidence type="ECO:0000256" key="6">
    <source>
        <dbReference type="SAM" id="MobiDB-lite"/>
    </source>
</evidence>
<dbReference type="GO" id="GO:0005905">
    <property type="term" value="C:clathrin-coated pit"/>
    <property type="evidence" value="ECO:0007669"/>
    <property type="project" value="TreeGrafter"/>
</dbReference>
<sequence length="813" mass="85873">MSTEVQPVPVAPVGPTAEPTLPAVVNETSTVVTENPTATTAASTPTASKFFSREKKRAPEKTDEYLLARFQGDGVRYKAKLIGIDDVPEARGDKMSQDSMMKLKGMAVAARSQGKHKQRIWVNISLEGIKITDEKTGVIEHEHTVNKISFIARDVTDNRAFGYVCGAEGQHQFFAIKTTQQAQPLVMDLKDLFQVIFNTRKKETEATQKDGTSTIVENGSDALLSLDGQVEAVENVEQTDLFGDMSTPPDINSPTDSVLLLELASVIDANQNHLKSNPFISYPTVPCNTPSDAPFFSSLDIVFSPSPVPFNNDPFAPLGGQFGTSTASPLLSNCATVLSRGSQEEQVGQNSLSCDPASSSHVFNGLTDGQYPKKGINQPLEFPLMEMNGKSQTPSFSSILNQTSPHLPQTCSPLCNGLSNSLLPMFQSPPLCKHETMPPIVQNGGLMALCPPPPSSKCGRVQRRQKSPENEMFGANIFGSPAQGEGPHTAQSSSSIPADLFNPTTTLASMSLGPPSVPQALTTGPWGQPVLSLFPQQGSGPQVPVQGAPLNSLPQPCVFGGTPVPQWGQQMPSFATPAATQAWGKQATTAAMSAWPQSGTVSNPFQPNAIPPMMTLPGGITVQASSGVPPLPRRPPPAKEEVPAVKNAFTALDPLGGKEQKTGKDMFKNFQIAKPGSVSLSGPNTNGTFEQYFSNKVGLAQEAADHDDFDISQLSATSIEPPKPALQHASTTTAPAQAQSLTPSLAGVFLDAAFTPNSAPTPSGPDPLPAANLFDDTFGSSFLAPPTNTGGPATQTTAKADTFVDPFGGNPFA</sequence>
<keyword evidence="8" id="KW-1185">Reference proteome</keyword>